<keyword evidence="1" id="KW-0175">Coiled coil</keyword>
<dbReference type="EMBL" id="CAJGYM010000084">
    <property type="protein sequence ID" value="CAD6197036.1"/>
    <property type="molecule type" value="Genomic_DNA"/>
</dbReference>
<organism evidence="3 4">
    <name type="scientific">Caenorhabditis auriculariae</name>
    <dbReference type="NCBI Taxonomy" id="2777116"/>
    <lineage>
        <taxon>Eukaryota</taxon>
        <taxon>Metazoa</taxon>
        <taxon>Ecdysozoa</taxon>
        <taxon>Nematoda</taxon>
        <taxon>Chromadorea</taxon>
        <taxon>Rhabditida</taxon>
        <taxon>Rhabditina</taxon>
        <taxon>Rhabditomorpha</taxon>
        <taxon>Rhabditoidea</taxon>
        <taxon>Rhabditidae</taxon>
        <taxon>Peloderinae</taxon>
        <taxon>Caenorhabditis</taxon>
    </lineage>
</organism>
<evidence type="ECO:0000313" key="3">
    <source>
        <dbReference type="EMBL" id="CAD6197036.1"/>
    </source>
</evidence>
<dbReference type="Proteomes" id="UP000835052">
    <property type="component" value="Unassembled WGS sequence"/>
</dbReference>
<reference evidence="3" key="1">
    <citation type="submission" date="2020-10" db="EMBL/GenBank/DDBJ databases">
        <authorList>
            <person name="Kikuchi T."/>
        </authorList>
    </citation>
    <scope>NUCLEOTIDE SEQUENCE</scope>
    <source>
        <strain evidence="3">NKZ352</strain>
    </source>
</reference>
<protein>
    <submittedName>
        <fullName evidence="3">Uncharacterized protein</fullName>
    </submittedName>
</protein>
<dbReference type="OrthoDB" id="5823806at2759"/>
<sequence>MLVDDFFSTLSQNAQIASFNKRSAIIHDGNIRILCGFAKNDKNVEYSKEVTLFPSPQLPEKLRLTGLVVLEKLRFALLWSSSSVFAIRLKSELFSERWDRLQPDYYCECYPLFSTMKSSVGIEQIRILPISIENLNLVAVLCTDSVIRFYNINSSNGVVLLSLDFGALFSSSTKSKNTFGLRKEIVSFDFCVQPHQSYISMLTVDSEGEMYGATVHFSSLTLGTPVDIYPIETPRSIPTDPIDIRHIEHSFSEVFQVFALLSAGNIVSHLIAMPNELGIIEVHLHEKFQLPSKSPIEEPKIIISSACQSASYEISTENALYSVNISGWTRAFVGASSEGTSTTESVVREVLVVVGDVENGNQGKSQQRSVQGVSLVIDRDQEEEEDDFEKTFSGQETCDVLHLVCILGNSGASIGMAISSIDWTSSCLESNKSEDPPEVEGDESQKSKTKYSGLCRFPQPFGSRRRRGNPAVFLNAVDEWVKNQKEAVSLTLKRCVELQTGASSLEELNEQLETRIFEQSNNVEEAKLELFKLKDRMEMIRRRLNNITARIDENMPLSALEIRMLERMKEHQNNISMLSIKIPQLALEVSDQRRKSNVVQTHLGNRSKKLSNVEKNSQDIENLRGRIETLKNSLNLKN</sequence>
<proteinExistence type="predicted"/>
<accession>A0A8S1HNV3</accession>
<gene>
    <name evidence="3" type="ORF">CAUJ_LOCUS12946</name>
</gene>
<evidence type="ECO:0000256" key="2">
    <source>
        <dbReference type="SAM" id="MobiDB-lite"/>
    </source>
</evidence>
<feature type="region of interest" description="Disordered" evidence="2">
    <location>
        <begin position="429"/>
        <end position="449"/>
    </location>
</feature>
<evidence type="ECO:0000313" key="4">
    <source>
        <dbReference type="Proteomes" id="UP000835052"/>
    </source>
</evidence>
<feature type="coiled-coil region" evidence="1">
    <location>
        <begin position="495"/>
        <end position="550"/>
    </location>
</feature>
<keyword evidence="4" id="KW-1185">Reference proteome</keyword>
<name>A0A8S1HNV3_9PELO</name>
<dbReference type="AlphaFoldDB" id="A0A8S1HNV3"/>
<evidence type="ECO:0000256" key="1">
    <source>
        <dbReference type="SAM" id="Coils"/>
    </source>
</evidence>
<comment type="caution">
    <text evidence="3">The sequence shown here is derived from an EMBL/GenBank/DDBJ whole genome shotgun (WGS) entry which is preliminary data.</text>
</comment>